<gene>
    <name evidence="1" type="ORF">GCM10008106_05060</name>
</gene>
<proteinExistence type="predicted"/>
<comment type="caution">
    <text evidence="1">The sequence shown here is derived from an EMBL/GenBank/DDBJ whole genome shotgun (WGS) entry which is preliminary data.</text>
</comment>
<organism evidence="1 2">
    <name type="scientific">Mongoliitalea lutea</name>
    <dbReference type="NCBI Taxonomy" id="849756"/>
    <lineage>
        <taxon>Bacteria</taxon>
        <taxon>Pseudomonadati</taxon>
        <taxon>Bacteroidota</taxon>
        <taxon>Cytophagia</taxon>
        <taxon>Cytophagales</taxon>
        <taxon>Cyclobacteriaceae</taxon>
        <taxon>Mongoliitalea</taxon>
    </lineage>
</organism>
<reference evidence="1" key="2">
    <citation type="submission" date="2020-09" db="EMBL/GenBank/DDBJ databases">
        <authorList>
            <person name="Sun Q."/>
            <person name="Kim S."/>
        </authorList>
    </citation>
    <scope>NUCLEOTIDE SEQUENCE</scope>
    <source>
        <strain evidence="1">KCTC 23224</strain>
    </source>
</reference>
<protein>
    <submittedName>
        <fullName evidence="1">Uncharacterized protein</fullName>
    </submittedName>
</protein>
<sequence length="109" mass="12347">MDAMKKCIILIVLMIGFSPVVFGNDIEVIYKENPTQDVKEYTLVELVGNNNIDRYETLLGSFEKRIKSFAKEKGAKNVELIILEKVQCKISNEATIGNSASIKLMYRLD</sequence>
<keyword evidence="2" id="KW-1185">Reference proteome</keyword>
<accession>A0A8J3CVI4</accession>
<name>A0A8J3CVI4_9BACT</name>
<evidence type="ECO:0000313" key="2">
    <source>
        <dbReference type="Proteomes" id="UP000642809"/>
    </source>
</evidence>
<dbReference type="Proteomes" id="UP000642809">
    <property type="component" value="Unassembled WGS sequence"/>
</dbReference>
<dbReference type="RefSeq" id="WP_189578873.1">
    <property type="nucleotide sequence ID" value="NZ_BMYF01000002.1"/>
</dbReference>
<reference evidence="1" key="1">
    <citation type="journal article" date="2014" name="Int. J. Syst. Evol. Microbiol.">
        <title>Complete genome sequence of Corynebacterium casei LMG S-19264T (=DSM 44701T), isolated from a smear-ripened cheese.</title>
        <authorList>
            <consortium name="US DOE Joint Genome Institute (JGI-PGF)"/>
            <person name="Walter F."/>
            <person name="Albersmeier A."/>
            <person name="Kalinowski J."/>
            <person name="Ruckert C."/>
        </authorList>
    </citation>
    <scope>NUCLEOTIDE SEQUENCE</scope>
    <source>
        <strain evidence="1">KCTC 23224</strain>
    </source>
</reference>
<dbReference type="EMBL" id="BMYF01000002">
    <property type="protein sequence ID" value="GHB27314.1"/>
    <property type="molecule type" value="Genomic_DNA"/>
</dbReference>
<dbReference type="AlphaFoldDB" id="A0A8J3CVI4"/>
<evidence type="ECO:0000313" key="1">
    <source>
        <dbReference type="EMBL" id="GHB27314.1"/>
    </source>
</evidence>